<keyword evidence="1" id="KW-0472">Membrane</keyword>
<dbReference type="GeneID" id="43650573"/>
<dbReference type="AlphaFoldDB" id="A0A5N7AC73"/>
<gene>
    <name evidence="2" type="ORF">BDV27DRAFT_124627</name>
</gene>
<keyword evidence="3" id="KW-1185">Reference proteome</keyword>
<feature type="transmembrane region" description="Helical" evidence="1">
    <location>
        <begin position="6"/>
        <end position="29"/>
    </location>
</feature>
<organism evidence="2 3">
    <name type="scientific">Aspergillus caelatus</name>
    <dbReference type="NCBI Taxonomy" id="61420"/>
    <lineage>
        <taxon>Eukaryota</taxon>
        <taxon>Fungi</taxon>
        <taxon>Dikarya</taxon>
        <taxon>Ascomycota</taxon>
        <taxon>Pezizomycotina</taxon>
        <taxon>Eurotiomycetes</taxon>
        <taxon>Eurotiomycetidae</taxon>
        <taxon>Eurotiales</taxon>
        <taxon>Aspergillaceae</taxon>
        <taxon>Aspergillus</taxon>
        <taxon>Aspergillus subgen. Circumdati</taxon>
    </lineage>
</organism>
<sequence>MLSLAFSFLFLFLFLFTFLAPSIILYLAFRFDSPKSARVAGCHYYVFTMSLHTHGNTPSVSCAGYP</sequence>
<dbReference type="RefSeq" id="XP_031930019.1">
    <property type="nucleotide sequence ID" value="XM_032066127.1"/>
</dbReference>
<accession>A0A5N7AC73</accession>
<proteinExistence type="predicted"/>
<keyword evidence="1" id="KW-0812">Transmembrane</keyword>
<dbReference type="Proteomes" id="UP000326268">
    <property type="component" value="Unassembled WGS sequence"/>
</dbReference>
<evidence type="ECO:0000313" key="3">
    <source>
        <dbReference type="Proteomes" id="UP000326268"/>
    </source>
</evidence>
<keyword evidence="1" id="KW-1133">Transmembrane helix</keyword>
<name>A0A5N7AC73_9EURO</name>
<protein>
    <submittedName>
        <fullName evidence="2">Uncharacterized protein</fullName>
    </submittedName>
</protein>
<reference evidence="2 3" key="1">
    <citation type="submission" date="2019-04" db="EMBL/GenBank/DDBJ databases">
        <title>Friends and foes A comparative genomics studyof 23 Aspergillus species from section Flavi.</title>
        <authorList>
            <consortium name="DOE Joint Genome Institute"/>
            <person name="Kjaerbolling I."/>
            <person name="Vesth T."/>
            <person name="Frisvad J.C."/>
            <person name="Nybo J.L."/>
            <person name="Theobald S."/>
            <person name="Kildgaard S."/>
            <person name="Isbrandt T."/>
            <person name="Kuo A."/>
            <person name="Sato A."/>
            <person name="Lyhne E.K."/>
            <person name="Kogle M.E."/>
            <person name="Wiebenga A."/>
            <person name="Kun R.S."/>
            <person name="Lubbers R.J."/>
            <person name="Makela M.R."/>
            <person name="Barry K."/>
            <person name="Chovatia M."/>
            <person name="Clum A."/>
            <person name="Daum C."/>
            <person name="Haridas S."/>
            <person name="He G."/>
            <person name="LaButti K."/>
            <person name="Lipzen A."/>
            <person name="Mondo S."/>
            <person name="Riley R."/>
            <person name="Salamov A."/>
            <person name="Simmons B.A."/>
            <person name="Magnuson J.K."/>
            <person name="Henrissat B."/>
            <person name="Mortensen U.H."/>
            <person name="Larsen T.O."/>
            <person name="Devries R.P."/>
            <person name="Grigoriev I.V."/>
            <person name="Machida M."/>
            <person name="Baker S.E."/>
            <person name="Andersen M.R."/>
        </authorList>
    </citation>
    <scope>NUCLEOTIDE SEQUENCE [LARGE SCALE GENOMIC DNA]</scope>
    <source>
        <strain evidence="2 3">CBS 763.97</strain>
    </source>
</reference>
<dbReference type="OrthoDB" id="8117402at2759"/>
<evidence type="ECO:0000256" key="1">
    <source>
        <dbReference type="SAM" id="Phobius"/>
    </source>
</evidence>
<dbReference type="EMBL" id="ML737605">
    <property type="protein sequence ID" value="KAE8366938.1"/>
    <property type="molecule type" value="Genomic_DNA"/>
</dbReference>
<evidence type="ECO:0000313" key="2">
    <source>
        <dbReference type="EMBL" id="KAE8366938.1"/>
    </source>
</evidence>